<feature type="domain" description="SCP" evidence="2">
    <location>
        <begin position="70"/>
        <end position="182"/>
    </location>
</feature>
<dbReference type="CDD" id="cd05379">
    <property type="entry name" value="CAP_bacterial"/>
    <property type="match status" value="1"/>
</dbReference>
<dbReference type="InterPro" id="IPR014044">
    <property type="entry name" value="CAP_dom"/>
</dbReference>
<dbReference type="Proteomes" id="UP000239872">
    <property type="component" value="Unassembled WGS sequence"/>
</dbReference>
<dbReference type="PANTHER" id="PTHR31157">
    <property type="entry name" value="SCP DOMAIN-CONTAINING PROTEIN"/>
    <property type="match status" value="1"/>
</dbReference>
<gene>
    <name evidence="3" type="ORF">CJD36_006200</name>
</gene>
<evidence type="ECO:0000313" key="3">
    <source>
        <dbReference type="EMBL" id="PQJ11390.1"/>
    </source>
</evidence>
<dbReference type="EMBL" id="PPSL01000002">
    <property type="protein sequence ID" value="PQJ11390.1"/>
    <property type="molecule type" value="Genomic_DNA"/>
</dbReference>
<proteinExistence type="predicted"/>
<reference evidence="3 4" key="1">
    <citation type="submission" date="2018-01" db="EMBL/GenBank/DDBJ databases">
        <title>A novel member of the phylum Bacteroidetes isolated from glacier ice.</title>
        <authorList>
            <person name="Liu Q."/>
            <person name="Xin Y.-H."/>
        </authorList>
    </citation>
    <scope>NUCLEOTIDE SEQUENCE [LARGE SCALE GENOMIC DNA]</scope>
    <source>
        <strain evidence="3 4">RB1R16</strain>
    </source>
</reference>
<dbReference type="InterPro" id="IPR035940">
    <property type="entry name" value="CAP_sf"/>
</dbReference>
<dbReference type="Pfam" id="PF00188">
    <property type="entry name" value="CAP"/>
    <property type="match status" value="1"/>
</dbReference>
<evidence type="ECO:0000256" key="1">
    <source>
        <dbReference type="SAM" id="MobiDB-lite"/>
    </source>
</evidence>
<dbReference type="SUPFAM" id="SSF55797">
    <property type="entry name" value="PR-1-like"/>
    <property type="match status" value="1"/>
</dbReference>
<keyword evidence="4" id="KW-1185">Reference proteome</keyword>
<evidence type="ECO:0000259" key="2">
    <source>
        <dbReference type="Pfam" id="PF00188"/>
    </source>
</evidence>
<accession>A0A2S7SWT5</accession>
<dbReference type="AlphaFoldDB" id="A0A2S7SWT5"/>
<evidence type="ECO:0000313" key="4">
    <source>
        <dbReference type="Proteomes" id="UP000239872"/>
    </source>
</evidence>
<organism evidence="3 4">
    <name type="scientific">Flavipsychrobacter stenotrophus</name>
    <dbReference type="NCBI Taxonomy" id="2077091"/>
    <lineage>
        <taxon>Bacteria</taxon>
        <taxon>Pseudomonadati</taxon>
        <taxon>Bacteroidota</taxon>
        <taxon>Chitinophagia</taxon>
        <taxon>Chitinophagales</taxon>
        <taxon>Chitinophagaceae</taxon>
        <taxon>Flavipsychrobacter</taxon>
    </lineage>
</organism>
<sequence>MLAQGFNPGKLQNEPPKKRHDFSTTTNMNIRIIATALLITTTTVGITTTVTAQRHATHATQATAEQIHTLINKHRVSIGLKPLKMNDAINKEAARHSKNMAGGKVSFGHDGFDGRSDRLMSAIKGANASGENVEYTTGDAERVVYNWLHSPHHKKNIEGDFTLTGIGVATAANGQTYYTQIFIKN</sequence>
<comment type="caution">
    <text evidence="3">The sequence shown here is derived from an EMBL/GenBank/DDBJ whole genome shotgun (WGS) entry which is preliminary data.</text>
</comment>
<name>A0A2S7SWT5_9BACT</name>
<feature type="region of interest" description="Disordered" evidence="1">
    <location>
        <begin position="1"/>
        <end position="23"/>
    </location>
</feature>
<dbReference type="Gene3D" id="3.40.33.10">
    <property type="entry name" value="CAP"/>
    <property type="match status" value="1"/>
</dbReference>
<protein>
    <submittedName>
        <fullName evidence="3">CAP domain-containing protein</fullName>
    </submittedName>
</protein>
<dbReference type="PANTHER" id="PTHR31157:SF1">
    <property type="entry name" value="SCP DOMAIN-CONTAINING PROTEIN"/>
    <property type="match status" value="1"/>
</dbReference>